<evidence type="ECO:0000313" key="3">
    <source>
        <dbReference type="Proteomes" id="UP000234840"/>
    </source>
</evidence>
<accession>A0A2N5P0U2</accession>
<proteinExistence type="predicted"/>
<evidence type="ECO:0000313" key="1">
    <source>
        <dbReference type="EMBL" id="NSI59198.1"/>
    </source>
</evidence>
<dbReference type="Proteomes" id="UP000234840">
    <property type="component" value="Unassembled WGS sequence"/>
</dbReference>
<comment type="caution">
    <text evidence="2">The sequence shown here is derived from an EMBL/GenBank/DDBJ whole genome shotgun (WGS) entry which is preliminary data.</text>
</comment>
<protein>
    <submittedName>
        <fullName evidence="2">Uncharacterized protein</fullName>
    </submittedName>
</protein>
<sequence>MDNPVMFTKPTIFSMNPATGQARCAGEAGDELMIGKETMLNMISQASGTSYLAALLEKLDLFLALASEYFPEMLNRIDRPIVLDSGELVGATADKMDEAFGKILRDKRRGLK</sequence>
<reference evidence="1" key="3">
    <citation type="submission" date="2020-02" db="EMBL/GenBank/DDBJ databases">
        <authorList>
            <person name="Littmann E."/>
            <person name="Sorbara M."/>
        </authorList>
    </citation>
    <scope>NUCLEOTIDE SEQUENCE</scope>
    <source>
        <strain evidence="1">MSK.15.32</strain>
    </source>
</reference>
<dbReference type="EMBL" id="JAAIRV010000026">
    <property type="protein sequence ID" value="NSI59198.1"/>
    <property type="molecule type" value="Genomic_DNA"/>
</dbReference>
<organism evidence="2 3">
    <name type="scientific">Mediterraneibacter gnavus</name>
    <name type="common">Ruminococcus gnavus</name>
    <dbReference type="NCBI Taxonomy" id="33038"/>
    <lineage>
        <taxon>Bacteria</taxon>
        <taxon>Bacillati</taxon>
        <taxon>Bacillota</taxon>
        <taxon>Clostridia</taxon>
        <taxon>Lachnospirales</taxon>
        <taxon>Lachnospiraceae</taxon>
        <taxon>Mediterraneibacter</taxon>
    </lineage>
</organism>
<dbReference type="EMBL" id="NIHW01000021">
    <property type="protein sequence ID" value="PLT85996.1"/>
    <property type="molecule type" value="Genomic_DNA"/>
</dbReference>
<name>A0A2N5P0U2_MEDGN</name>
<dbReference type="Proteomes" id="UP001296580">
    <property type="component" value="Unassembled WGS sequence"/>
</dbReference>
<reference evidence="1" key="2">
    <citation type="journal article" date="2020" name="Cell Host Microbe">
        <title>Functional and Genomic Variation between Human-Derived Isolates of Lachnospiraceae Reveals Inter- and Intra-Species Diversity.</title>
        <authorList>
            <person name="Sorbara M.T."/>
            <person name="Littmann E.R."/>
            <person name="Fontana E."/>
            <person name="Moody T.U."/>
            <person name="Kohout C.E."/>
            <person name="Gjonbalaj M."/>
            <person name="Eaton V."/>
            <person name="Seok R."/>
            <person name="Leiner I.M."/>
            <person name="Pamer E.G."/>
        </authorList>
    </citation>
    <scope>NUCLEOTIDE SEQUENCE</scope>
    <source>
        <strain evidence="1">MSK.15.32</strain>
    </source>
</reference>
<reference evidence="2 3" key="1">
    <citation type="journal article" date="2017" name="Genome Med.">
        <title>A novel Ruminococcus gnavus clade enriched in inflammatory bowel disease patients.</title>
        <authorList>
            <person name="Hall A.B."/>
            <person name="Yassour M."/>
            <person name="Sauk J."/>
            <person name="Garner A."/>
            <person name="Jiang X."/>
            <person name="Arthur T."/>
            <person name="Lagoudas G.K."/>
            <person name="Vatanen T."/>
            <person name="Fornelos N."/>
            <person name="Wilson R."/>
            <person name="Bertha M."/>
            <person name="Cohen M."/>
            <person name="Garber J."/>
            <person name="Khalili H."/>
            <person name="Gevers D."/>
            <person name="Ananthakrishnan A.N."/>
            <person name="Kugathasan S."/>
            <person name="Lander E.S."/>
            <person name="Blainey P."/>
            <person name="Vlamakis H."/>
            <person name="Xavier R.J."/>
            <person name="Huttenhower C."/>
        </authorList>
    </citation>
    <scope>NUCLEOTIDE SEQUENCE [LARGE SCALE GENOMIC DNA]</scope>
    <source>
        <strain evidence="2 3">RJX1128</strain>
    </source>
</reference>
<dbReference type="AlphaFoldDB" id="A0A2N5P0U2"/>
<evidence type="ECO:0000313" key="2">
    <source>
        <dbReference type="EMBL" id="PLT85996.1"/>
    </source>
</evidence>
<dbReference type="RefSeq" id="WP_044991717.1">
    <property type="nucleotide sequence ID" value="NZ_CABKQB010000009.1"/>
</dbReference>
<gene>
    <name evidence="2" type="ORF">CDL20_08995</name>
    <name evidence="1" type="ORF">G4993_12435</name>
</gene>